<feature type="compositionally biased region" description="Polar residues" evidence="2">
    <location>
        <begin position="11"/>
        <end position="20"/>
    </location>
</feature>
<evidence type="ECO:0000259" key="4">
    <source>
        <dbReference type="SMART" id="SM01293"/>
    </source>
</evidence>
<dbReference type="PANTHER" id="PTHR13239">
    <property type="entry name" value="PROTEIN REQUIRED FOR HYPHAL ANASTOMOSIS HAM-2"/>
    <property type="match status" value="1"/>
</dbReference>
<sequence>MQADEMEVPINNINNSNRQKSLPKVKELFKNQRKDSEGSMELPTLEFEYGDTDSLTAELSELYSYTEEPEFGLNRDCFEEDFRKQVKEKKWIELGLSEQRAYVMRLLDSLEVTNREKRLKVARAVLYLAQGVFDECDTETDVLHWSRHNVFLLYDMGTFTALLELLSMEIDNNQACSSAVRKPAISLADSTELRVLLSIMYLMVEMIRVETEDDRSEWRTARETFKTDLGSPLYNGEPFALMLFTMVNKFCSMNAPHFPMKKVLLLLWKTILFTLGGFEDLQEMKVRGRERLSLPPLPEDSIKVVRSMRAASPASAMELIEQQQQQKRGRRSRRTAYVDSLEGDSPFPRKQPLVKQDSLDTYNERDPFKNDDARDEEEDADDVDSGIEGEGLPWAPKVREKDIEHFLETSRNKFIGFTLGNDTETLVGLPRPIHESVKTLKQHKYISLAEVQIKREETLQQCPMTMGEEDVEETPTETLYVGMLPNLSQYVIALLKLLLAAAPTSKAKTDSINILADVLPEEMPITVLQSMKLGIDVNRHKEIIVKAISALLLLLLKHFKLNHIYQFEYVSQHLVFANCIPLILKFFNQNIMSYISAKNSICVLDYPHCVVHEMPELTAESLEAGDSNQFCWRNLFSCINLLRILNKLTKWKHSRTMMLVVFKSAPILKRALKVKQAMMQLYVLKLLKIQTKYLGRQWRKSNMKTMSAIYQKVRHRLNDDWAYGNDIDARPWDFQAEECALRESIEKFNSRRYDKNQNSDFAPVDNCLQSVLGQRVELPEDFHFSYEMWLEREVFSQPIQWEELLQAQ</sequence>
<dbReference type="InterPro" id="IPR012486">
    <property type="entry name" value="Far11/STRP_N"/>
</dbReference>
<keyword evidence="6" id="KW-1185">Reference proteome</keyword>
<dbReference type="AlphaFoldDB" id="A0A9D3RVW3"/>
<dbReference type="GO" id="GO:0005829">
    <property type="term" value="C:cytosol"/>
    <property type="evidence" value="ECO:0007669"/>
    <property type="project" value="TreeGrafter"/>
</dbReference>
<dbReference type="InterPro" id="IPR040185">
    <property type="entry name" value="Far11/STRP"/>
</dbReference>
<feature type="compositionally biased region" description="Acidic residues" evidence="2">
    <location>
        <begin position="373"/>
        <end position="387"/>
    </location>
</feature>
<dbReference type="Proteomes" id="UP001044222">
    <property type="component" value="Chromosome 7"/>
</dbReference>
<dbReference type="Pfam" id="PF11882">
    <property type="entry name" value="DUF3402"/>
    <property type="match status" value="2"/>
</dbReference>
<dbReference type="SMART" id="SM01292">
    <property type="entry name" value="N1221"/>
    <property type="match status" value="1"/>
</dbReference>
<accession>A0A9D3RVW3</accession>
<dbReference type="GO" id="GO:0007010">
    <property type="term" value="P:cytoskeleton organization"/>
    <property type="evidence" value="ECO:0007669"/>
    <property type="project" value="TreeGrafter"/>
</dbReference>
<evidence type="ECO:0008006" key="7">
    <source>
        <dbReference type="Google" id="ProtNLM"/>
    </source>
</evidence>
<dbReference type="Pfam" id="PF07923">
    <property type="entry name" value="N1221"/>
    <property type="match status" value="1"/>
</dbReference>
<protein>
    <recommendedName>
        <fullName evidence="7">Striatin-interacting protein 2</fullName>
    </recommendedName>
</protein>
<feature type="region of interest" description="Disordered" evidence="2">
    <location>
        <begin position="323"/>
        <end position="393"/>
    </location>
</feature>
<evidence type="ECO:0000313" key="5">
    <source>
        <dbReference type="EMBL" id="KAG5845098.1"/>
    </source>
</evidence>
<name>A0A9D3RVW3_ANGAN</name>
<evidence type="ECO:0000259" key="3">
    <source>
        <dbReference type="SMART" id="SM01292"/>
    </source>
</evidence>
<dbReference type="InterPro" id="IPR021819">
    <property type="entry name" value="Far11/STRP_C"/>
</dbReference>
<dbReference type="PANTHER" id="PTHR13239:SF6">
    <property type="entry name" value="STRIATIN-INTERACTING PROTEIN 2"/>
    <property type="match status" value="1"/>
</dbReference>
<feature type="domain" description="Far11/STRP C-terminal" evidence="4">
    <location>
        <begin position="430"/>
        <end position="786"/>
    </location>
</feature>
<gene>
    <name evidence="5" type="ORF">ANANG_G00135250</name>
</gene>
<organism evidence="5 6">
    <name type="scientific">Anguilla anguilla</name>
    <name type="common">European freshwater eel</name>
    <name type="synonym">Muraena anguilla</name>
    <dbReference type="NCBI Taxonomy" id="7936"/>
    <lineage>
        <taxon>Eukaryota</taxon>
        <taxon>Metazoa</taxon>
        <taxon>Chordata</taxon>
        <taxon>Craniata</taxon>
        <taxon>Vertebrata</taxon>
        <taxon>Euteleostomi</taxon>
        <taxon>Actinopterygii</taxon>
        <taxon>Neopterygii</taxon>
        <taxon>Teleostei</taxon>
        <taxon>Anguilliformes</taxon>
        <taxon>Anguillidae</taxon>
        <taxon>Anguilla</taxon>
    </lineage>
</organism>
<comment type="caution">
    <text evidence="5">The sequence shown here is derived from an EMBL/GenBank/DDBJ whole genome shotgun (WGS) entry which is preliminary data.</text>
</comment>
<evidence type="ECO:0000313" key="6">
    <source>
        <dbReference type="Proteomes" id="UP001044222"/>
    </source>
</evidence>
<feature type="region of interest" description="Disordered" evidence="2">
    <location>
        <begin position="1"/>
        <end position="21"/>
    </location>
</feature>
<feature type="compositionally biased region" description="Basic and acidic residues" evidence="2">
    <location>
        <begin position="362"/>
        <end position="372"/>
    </location>
</feature>
<dbReference type="SMART" id="SM01293">
    <property type="entry name" value="DUF3402"/>
    <property type="match status" value="1"/>
</dbReference>
<comment type="similarity">
    <text evidence="1">Belongs to the STRIP family.</text>
</comment>
<proteinExistence type="inferred from homology"/>
<evidence type="ECO:0000256" key="2">
    <source>
        <dbReference type="SAM" id="MobiDB-lite"/>
    </source>
</evidence>
<reference evidence="5" key="1">
    <citation type="submission" date="2021-01" db="EMBL/GenBank/DDBJ databases">
        <title>A chromosome-scale assembly of European eel, Anguilla anguilla.</title>
        <authorList>
            <person name="Henkel C."/>
            <person name="Jong-Raadsen S.A."/>
            <person name="Dufour S."/>
            <person name="Weltzien F.-A."/>
            <person name="Palstra A.P."/>
            <person name="Pelster B."/>
            <person name="Spaink H.P."/>
            <person name="Van Den Thillart G.E."/>
            <person name="Jansen H."/>
            <person name="Zahm M."/>
            <person name="Klopp C."/>
            <person name="Cedric C."/>
            <person name="Louis A."/>
            <person name="Berthelot C."/>
            <person name="Parey E."/>
            <person name="Roest Crollius H."/>
            <person name="Montfort J."/>
            <person name="Robinson-Rechavi M."/>
            <person name="Bucao C."/>
            <person name="Bouchez O."/>
            <person name="Gislard M."/>
            <person name="Lluch J."/>
            <person name="Milhes M."/>
            <person name="Lampietro C."/>
            <person name="Lopez Roques C."/>
            <person name="Donnadieu C."/>
            <person name="Braasch I."/>
            <person name="Desvignes T."/>
            <person name="Postlethwait J."/>
            <person name="Bobe J."/>
            <person name="Guiguen Y."/>
            <person name="Dirks R."/>
        </authorList>
    </citation>
    <scope>NUCLEOTIDE SEQUENCE</scope>
    <source>
        <strain evidence="5">Tag_6206</strain>
        <tissue evidence="5">Liver</tissue>
    </source>
</reference>
<dbReference type="EMBL" id="JAFIRN010000007">
    <property type="protein sequence ID" value="KAG5845098.1"/>
    <property type="molecule type" value="Genomic_DNA"/>
</dbReference>
<feature type="domain" description="Far11/STRP N-terminal" evidence="3">
    <location>
        <begin position="42"/>
        <end position="360"/>
    </location>
</feature>
<evidence type="ECO:0000256" key="1">
    <source>
        <dbReference type="ARBA" id="ARBA00007062"/>
    </source>
</evidence>